<name>A0A1J4M9X4_9CRYT</name>
<evidence type="ECO:0000256" key="1">
    <source>
        <dbReference type="SAM" id="SignalP"/>
    </source>
</evidence>
<keyword evidence="1" id="KW-0732">Signal</keyword>
<reference evidence="2 3" key="1">
    <citation type="submission" date="2016-10" db="EMBL/GenBank/DDBJ databases">
        <title>Reductive evolution of mitochondrial metabolism and differential evolution of invasion-related proteins in Cryptosporidium.</title>
        <authorList>
            <person name="Liu S."/>
            <person name="Roellig D.M."/>
            <person name="Guo Y."/>
            <person name="Li N."/>
            <person name="Frace M.A."/>
            <person name="Tang K."/>
            <person name="Zhang L."/>
            <person name="Feng Y."/>
            <person name="Xiao L."/>
        </authorList>
    </citation>
    <scope>NUCLEOTIDE SEQUENCE [LARGE SCALE GENOMIC DNA]</scope>
    <source>
        <strain evidence="2">30847</strain>
    </source>
</reference>
<dbReference type="GeneID" id="92366046"/>
<dbReference type="Proteomes" id="UP000186804">
    <property type="component" value="Unassembled WGS sequence"/>
</dbReference>
<dbReference type="AlphaFoldDB" id="A0A1J4M9X4"/>
<proteinExistence type="predicted"/>
<evidence type="ECO:0008006" key="4">
    <source>
        <dbReference type="Google" id="ProtNLM"/>
    </source>
</evidence>
<feature type="signal peptide" evidence="1">
    <location>
        <begin position="1"/>
        <end position="19"/>
    </location>
</feature>
<gene>
    <name evidence="2" type="ORF">cand_018610</name>
</gene>
<comment type="caution">
    <text evidence="2">The sequence shown here is derived from an EMBL/GenBank/DDBJ whole genome shotgun (WGS) entry which is preliminary data.</text>
</comment>
<protein>
    <recommendedName>
        <fullName evidence="4">Oocyst wall protein</fullName>
    </recommendedName>
</protein>
<accession>A0A1J4M9X4</accession>
<dbReference type="VEuPathDB" id="CryptoDB:cand_018610"/>
<feature type="chain" id="PRO_5012181887" description="Oocyst wall protein" evidence="1">
    <location>
        <begin position="20"/>
        <end position="405"/>
    </location>
</feature>
<evidence type="ECO:0000313" key="2">
    <source>
        <dbReference type="EMBL" id="OII71022.1"/>
    </source>
</evidence>
<sequence>MVILYSLLVFLTNIQYSVLWNDSLNTSKSNSTIILTALPPVTILGEPKITLVVPARKVCHKGFYDDRYNVCTYLDQNDEVTPIYSPCPGNATVVEGYCIGMMTSEYEKYCPGRYKLNKEELCIKSSSYQAQRKICPEGFELKSKGQSVEKIYRCVKKMYSKPIKVPATDMFEHEHDSRDFCKKSENHYCPEKSHTKPIKYVIQCPKSAKLIKSLDNSKATCETKVTVIPDYDRNCGGVNSAWYWDEDSASCIKIRTSEPKLRCPHPHPKLGPGLGDWDTPEYRPHPIYKCLAIRGRAKVIGCPKGYSLRRRKCYRIIHLPFEIDCKHVEGFKFEYDYDTKIGVCKFTHVESDYIGLPSYPSAREALTSHQIFKNTNVENILRAYQQGLFNLQMIEQELMQEFSYR</sequence>
<organism evidence="2 3">
    <name type="scientific">Cryptosporidium andersoni</name>
    <dbReference type="NCBI Taxonomy" id="117008"/>
    <lineage>
        <taxon>Eukaryota</taxon>
        <taxon>Sar</taxon>
        <taxon>Alveolata</taxon>
        <taxon>Apicomplexa</taxon>
        <taxon>Conoidasida</taxon>
        <taxon>Coccidia</taxon>
        <taxon>Eucoccidiorida</taxon>
        <taxon>Eimeriorina</taxon>
        <taxon>Cryptosporidiidae</taxon>
        <taxon>Cryptosporidium</taxon>
    </lineage>
</organism>
<keyword evidence="3" id="KW-1185">Reference proteome</keyword>
<evidence type="ECO:0000313" key="3">
    <source>
        <dbReference type="Proteomes" id="UP000186804"/>
    </source>
</evidence>
<dbReference type="RefSeq" id="XP_067066391.1">
    <property type="nucleotide sequence ID" value="XM_067212094.1"/>
</dbReference>
<dbReference type="OrthoDB" id="336132at2759"/>
<dbReference type="EMBL" id="LRBS01000125">
    <property type="protein sequence ID" value="OII71022.1"/>
    <property type="molecule type" value="Genomic_DNA"/>
</dbReference>